<dbReference type="Gene3D" id="3.30.300.30">
    <property type="match status" value="1"/>
</dbReference>
<reference evidence="4 5" key="1">
    <citation type="submission" date="2015-09" db="EMBL/GenBank/DDBJ databases">
        <title>Draft genome sequence and assembly of Photorhabdus sp. VMG, a bacterial symbiont associated with Heterorhabditis zealandica.</title>
        <authorList>
            <person name="Naidoo S."/>
            <person name="Featherston J."/>
            <person name="Mothupi B."/>
            <person name="Gray V.M."/>
        </authorList>
    </citation>
    <scope>NUCLEOTIDE SEQUENCE [LARGE SCALE GENOMIC DNA]</scope>
    <source>
        <strain evidence="4 5">VMG</strain>
    </source>
</reference>
<dbReference type="PANTHER" id="PTHR45527">
    <property type="entry name" value="NONRIBOSOMAL PEPTIDE SYNTHETASE"/>
    <property type="match status" value="1"/>
</dbReference>
<dbReference type="InterPro" id="IPR009081">
    <property type="entry name" value="PP-bd_ACP"/>
</dbReference>
<dbReference type="PROSITE" id="PS00012">
    <property type="entry name" value="PHOSPHOPANTETHEINE"/>
    <property type="match status" value="1"/>
</dbReference>
<dbReference type="InterPro" id="IPR036736">
    <property type="entry name" value="ACP-like_sf"/>
</dbReference>
<organism evidence="4 5">
    <name type="scientific">Photorhabdus heterorhabditis</name>
    <dbReference type="NCBI Taxonomy" id="880156"/>
    <lineage>
        <taxon>Bacteria</taxon>
        <taxon>Pseudomonadati</taxon>
        <taxon>Pseudomonadota</taxon>
        <taxon>Gammaproteobacteria</taxon>
        <taxon>Enterobacterales</taxon>
        <taxon>Morganellaceae</taxon>
        <taxon>Photorhabdus</taxon>
    </lineage>
</organism>
<dbReference type="PROSITE" id="PS50075">
    <property type="entry name" value="CARRIER"/>
    <property type="match status" value="1"/>
</dbReference>
<sequence length="194" mass="21682">MGRNDCQLKIRGFRIEPGEIENTLMDLDDVQQAVVIAHGNGASSHLIAYIVPTPGKGQSESSLRDALVKVLPEYMVPNMFITLEKLPLTINGKLDRKGLPAQGEVRNGDYEAPVKEIERKLCQIWQAVLGVERVGINDNFFHIGGNSLSVVRLVAKMNAQMPDQMKVRIRDVFRHKTIAMLLKSLEKTFEVTMA</sequence>
<dbReference type="Pfam" id="PF00550">
    <property type="entry name" value="PP-binding"/>
    <property type="match status" value="1"/>
</dbReference>
<keyword evidence="1" id="KW-0596">Phosphopantetheine</keyword>
<gene>
    <name evidence="4" type="ORF">AM629_01620</name>
</gene>
<dbReference type="Proteomes" id="UP000037727">
    <property type="component" value="Unassembled WGS sequence"/>
</dbReference>
<dbReference type="SUPFAM" id="SSF47336">
    <property type="entry name" value="ACP-like"/>
    <property type="match status" value="1"/>
</dbReference>
<protein>
    <recommendedName>
        <fullName evidence="3">Carrier domain-containing protein</fullName>
    </recommendedName>
</protein>
<keyword evidence="2" id="KW-0597">Phosphoprotein</keyword>
<evidence type="ECO:0000256" key="2">
    <source>
        <dbReference type="ARBA" id="ARBA00022553"/>
    </source>
</evidence>
<dbReference type="SUPFAM" id="SSF56801">
    <property type="entry name" value="Acetyl-CoA synthetase-like"/>
    <property type="match status" value="1"/>
</dbReference>
<name>A0ABR5KHE2_9GAMM</name>
<dbReference type="Gene3D" id="1.10.1200.10">
    <property type="entry name" value="ACP-like"/>
    <property type="match status" value="1"/>
</dbReference>
<evidence type="ECO:0000313" key="5">
    <source>
        <dbReference type="Proteomes" id="UP000037727"/>
    </source>
</evidence>
<dbReference type="PANTHER" id="PTHR45527:SF1">
    <property type="entry name" value="FATTY ACID SYNTHASE"/>
    <property type="match status" value="1"/>
</dbReference>
<dbReference type="InterPro" id="IPR006162">
    <property type="entry name" value="Ppantetheine_attach_site"/>
</dbReference>
<accession>A0ABR5KHE2</accession>
<feature type="domain" description="Carrier" evidence="3">
    <location>
        <begin position="112"/>
        <end position="189"/>
    </location>
</feature>
<dbReference type="RefSeq" id="WP_054475526.1">
    <property type="nucleotide sequence ID" value="NZ_CAWMRL010000002.1"/>
</dbReference>
<evidence type="ECO:0000313" key="4">
    <source>
        <dbReference type="EMBL" id="KOY63819.1"/>
    </source>
</evidence>
<dbReference type="InterPro" id="IPR045851">
    <property type="entry name" value="AMP-bd_C_sf"/>
</dbReference>
<keyword evidence="5" id="KW-1185">Reference proteome</keyword>
<dbReference type="EMBL" id="LJCS01000002">
    <property type="protein sequence ID" value="KOY63819.1"/>
    <property type="molecule type" value="Genomic_DNA"/>
</dbReference>
<evidence type="ECO:0000256" key="1">
    <source>
        <dbReference type="ARBA" id="ARBA00022450"/>
    </source>
</evidence>
<dbReference type="InterPro" id="IPR025110">
    <property type="entry name" value="AMP-bd_C"/>
</dbReference>
<comment type="caution">
    <text evidence="4">The sequence shown here is derived from an EMBL/GenBank/DDBJ whole genome shotgun (WGS) entry which is preliminary data.</text>
</comment>
<evidence type="ECO:0000259" key="3">
    <source>
        <dbReference type="PROSITE" id="PS50075"/>
    </source>
</evidence>
<dbReference type="Pfam" id="PF13193">
    <property type="entry name" value="AMP-binding_C"/>
    <property type="match status" value="1"/>
</dbReference>
<proteinExistence type="predicted"/>